<dbReference type="SUPFAM" id="SSF51735">
    <property type="entry name" value="NAD(P)-binding Rossmann-fold domains"/>
    <property type="match status" value="1"/>
</dbReference>
<evidence type="ECO:0000313" key="13">
    <source>
        <dbReference type="Proteomes" id="UP000187408"/>
    </source>
</evidence>
<dbReference type="Proteomes" id="UP000187408">
    <property type="component" value="Unassembled WGS sequence"/>
</dbReference>
<dbReference type="SUPFAM" id="SSF48179">
    <property type="entry name" value="6-phosphogluconate dehydrogenase C-terminal domain-like"/>
    <property type="match status" value="1"/>
</dbReference>
<dbReference type="InterPro" id="IPR036291">
    <property type="entry name" value="NAD(P)-bd_dom_sf"/>
</dbReference>
<dbReference type="InterPro" id="IPR013328">
    <property type="entry name" value="6PGD_dom2"/>
</dbReference>
<comment type="similarity">
    <text evidence="2 9">Belongs to the ketopantoate reductase family.</text>
</comment>
<sequence>MRYGVIGVGGVGGFYGGMLANGGKAVVFIGKPHHVEVFKDKGLTVESFKHGTFTVRESGRVVFSDSLDTLKDVDVVLLCVKSYDTEEIARKLSEIDGKFAVVSVQNGIENEEILAKYLGSDRVIGATAFIGAYVKEPGVIVHKAAGLLEVGEIITTTVTDRIRRIAEDMAETGIEVRISRNINYTLWKKLMWNVAFNPYSVVTRATVGEMLEHPEAFKVLKHLMEECMEVAKAWGVELKKETMEKYLKSSPDLMNYKTSMLLDFERGKPLEIEGITGALVRKAEKKGIYVPYNHCIYATVLLLDEKREK</sequence>
<dbReference type="InterPro" id="IPR008927">
    <property type="entry name" value="6-PGluconate_DH-like_C_sf"/>
</dbReference>
<evidence type="ECO:0000256" key="5">
    <source>
        <dbReference type="ARBA" id="ARBA00022857"/>
    </source>
</evidence>
<dbReference type="PANTHER" id="PTHR21708">
    <property type="entry name" value="PROBABLE 2-DEHYDROPANTOATE 2-REDUCTASE"/>
    <property type="match status" value="1"/>
</dbReference>
<accession>A0A1R1MKS5</accession>
<name>A0A1R1MKS5_9BACT</name>
<gene>
    <name evidence="12" type="ORF">BLW93_05720</name>
</gene>
<proteinExistence type="inferred from homology"/>
<dbReference type="EMBL" id="MOEN01000019">
    <property type="protein sequence ID" value="OMH40363.1"/>
    <property type="molecule type" value="Genomic_DNA"/>
</dbReference>
<evidence type="ECO:0000256" key="3">
    <source>
        <dbReference type="ARBA" id="ARBA00013014"/>
    </source>
</evidence>
<dbReference type="InterPro" id="IPR013332">
    <property type="entry name" value="KPR_N"/>
</dbReference>
<comment type="pathway">
    <text evidence="1 9">Cofactor biosynthesis; (R)-pantothenate biosynthesis; (R)-pantoate from 3-methyl-2-oxobutanoate: step 2/2.</text>
</comment>
<evidence type="ECO:0000256" key="1">
    <source>
        <dbReference type="ARBA" id="ARBA00004994"/>
    </source>
</evidence>
<evidence type="ECO:0000256" key="7">
    <source>
        <dbReference type="ARBA" id="ARBA00032024"/>
    </source>
</evidence>
<dbReference type="FunFam" id="1.10.1040.10:FF:000017">
    <property type="entry name" value="2-dehydropantoate 2-reductase"/>
    <property type="match status" value="1"/>
</dbReference>
<keyword evidence="9" id="KW-0566">Pantothenate biosynthesis</keyword>
<evidence type="ECO:0000259" key="11">
    <source>
        <dbReference type="Pfam" id="PF08546"/>
    </source>
</evidence>
<keyword evidence="6 9" id="KW-0560">Oxidoreductase</keyword>
<dbReference type="OrthoDB" id="9800163at2"/>
<dbReference type="InterPro" id="IPR003710">
    <property type="entry name" value="ApbA"/>
</dbReference>
<dbReference type="Pfam" id="PF08546">
    <property type="entry name" value="ApbA_C"/>
    <property type="match status" value="1"/>
</dbReference>
<evidence type="ECO:0000259" key="10">
    <source>
        <dbReference type="Pfam" id="PF02558"/>
    </source>
</evidence>
<feature type="domain" description="Ketopantoate reductase N-terminal" evidence="10">
    <location>
        <begin position="4"/>
        <end position="152"/>
    </location>
</feature>
<dbReference type="Gene3D" id="3.40.50.720">
    <property type="entry name" value="NAD(P)-binding Rossmann-like Domain"/>
    <property type="match status" value="1"/>
</dbReference>
<comment type="function">
    <text evidence="9">Catalyzes the NADPH-dependent reduction of ketopantoate into pantoic acid.</text>
</comment>
<dbReference type="GO" id="GO:0005737">
    <property type="term" value="C:cytoplasm"/>
    <property type="evidence" value="ECO:0007669"/>
    <property type="project" value="TreeGrafter"/>
</dbReference>
<dbReference type="RefSeq" id="WP_076713145.1">
    <property type="nucleotide sequence ID" value="NZ_MOEN01000019.1"/>
</dbReference>
<dbReference type="GO" id="GO:0015940">
    <property type="term" value="P:pantothenate biosynthetic process"/>
    <property type="evidence" value="ECO:0007669"/>
    <property type="project" value="UniProtKB-UniPathway"/>
</dbReference>
<dbReference type="GO" id="GO:0008677">
    <property type="term" value="F:2-dehydropantoate 2-reductase activity"/>
    <property type="evidence" value="ECO:0007669"/>
    <property type="project" value="UniProtKB-EC"/>
</dbReference>
<dbReference type="UniPathway" id="UPA00028">
    <property type="reaction ID" value="UER00004"/>
</dbReference>
<organism evidence="12 13">
    <name type="scientific">Desulfurobacterium indicum</name>
    <dbReference type="NCBI Taxonomy" id="1914305"/>
    <lineage>
        <taxon>Bacteria</taxon>
        <taxon>Pseudomonadati</taxon>
        <taxon>Aquificota</taxon>
        <taxon>Aquificia</taxon>
        <taxon>Desulfurobacteriales</taxon>
        <taxon>Desulfurobacteriaceae</taxon>
        <taxon>Desulfurobacterium</taxon>
    </lineage>
</organism>
<evidence type="ECO:0000256" key="4">
    <source>
        <dbReference type="ARBA" id="ARBA00019465"/>
    </source>
</evidence>
<evidence type="ECO:0000256" key="6">
    <source>
        <dbReference type="ARBA" id="ARBA00023002"/>
    </source>
</evidence>
<keyword evidence="5 9" id="KW-0521">NADP</keyword>
<comment type="caution">
    <text evidence="12">The sequence shown here is derived from an EMBL/GenBank/DDBJ whole genome shotgun (WGS) entry which is preliminary data.</text>
</comment>
<dbReference type="NCBIfam" id="TIGR00745">
    <property type="entry name" value="apbA_panE"/>
    <property type="match status" value="1"/>
</dbReference>
<dbReference type="AlphaFoldDB" id="A0A1R1MKS5"/>
<comment type="catalytic activity">
    <reaction evidence="8 9">
        <text>(R)-pantoate + NADP(+) = 2-dehydropantoate + NADPH + H(+)</text>
        <dbReference type="Rhea" id="RHEA:16233"/>
        <dbReference type="ChEBI" id="CHEBI:11561"/>
        <dbReference type="ChEBI" id="CHEBI:15378"/>
        <dbReference type="ChEBI" id="CHEBI:15980"/>
        <dbReference type="ChEBI" id="CHEBI:57783"/>
        <dbReference type="ChEBI" id="CHEBI:58349"/>
        <dbReference type="EC" id="1.1.1.169"/>
    </reaction>
</comment>
<dbReference type="EC" id="1.1.1.169" evidence="3 9"/>
<feature type="domain" description="Ketopantoate reductase C-terminal" evidence="11">
    <location>
        <begin position="181"/>
        <end position="300"/>
    </location>
</feature>
<dbReference type="Pfam" id="PF02558">
    <property type="entry name" value="ApbA"/>
    <property type="match status" value="1"/>
</dbReference>
<evidence type="ECO:0000256" key="2">
    <source>
        <dbReference type="ARBA" id="ARBA00007870"/>
    </source>
</evidence>
<reference evidence="12 13" key="1">
    <citation type="submission" date="2016-10" db="EMBL/GenBank/DDBJ databases">
        <title>Genome sequence of a sulfur-reducing bacterium Desulfurobacterium indicum K6013.</title>
        <authorList>
            <person name="Cao J."/>
            <person name="Shao Z."/>
            <person name="Alain K."/>
            <person name="Jebbar M."/>
        </authorList>
    </citation>
    <scope>NUCLEOTIDE SEQUENCE [LARGE SCALE GENOMIC DNA]</scope>
    <source>
        <strain evidence="12 13">K6013</strain>
    </source>
</reference>
<dbReference type="STRING" id="1914305.BLW93_05720"/>
<dbReference type="InterPro" id="IPR013752">
    <property type="entry name" value="KPA_reductase"/>
</dbReference>
<dbReference type="InterPro" id="IPR051402">
    <property type="entry name" value="KPR-Related"/>
</dbReference>
<evidence type="ECO:0000256" key="9">
    <source>
        <dbReference type="RuleBase" id="RU362068"/>
    </source>
</evidence>
<evidence type="ECO:0000256" key="8">
    <source>
        <dbReference type="ARBA" id="ARBA00048793"/>
    </source>
</evidence>
<evidence type="ECO:0000313" key="12">
    <source>
        <dbReference type="EMBL" id="OMH40363.1"/>
    </source>
</evidence>
<dbReference type="PANTHER" id="PTHR21708:SF26">
    <property type="entry name" value="2-DEHYDROPANTOATE 2-REDUCTASE"/>
    <property type="match status" value="1"/>
</dbReference>
<protein>
    <recommendedName>
        <fullName evidence="4 9">2-dehydropantoate 2-reductase</fullName>
        <ecNumber evidence="3 9">1.1.1.169</ecNumber>
    </recommendedName>
    <alternativeName>
        <fullName evidence="7 9">Ketopantoate reductase</fullName>
    </alternativeName>
</protein>
<dbReference type="Gene3D" id="1.10.1040.10">
    <property type="entry name" value="N-(1-d-carboxylethyl)-l-norvaline Dehydrogenase, domain 2"/>
    <property type="match status" value="1"/>
</dbReference>
<keyword evidence="13" id="KW-1185">Reference proteome</keyword>